<evidence type="ECO:0000313" key="1">
    <source>
        <dbReference type="EMBL" id="KAK8518193.1"/>
    </source>
</evidence>
<reference evidence="1 2" key="1">
    <citation type="journal article" date="2024" name="G3 (Bethesda)">
        <title>Genome assembly of Hibiscus sabdariffa L. provides insights into metabolisms of medicinal natural products.</title>
        <authorList>
            <person name="Kim T."/>
        </authorList>
    </citation>
    <scope>NUCLEOTIDE SEQUENCE [LARGE SCALE GENOMIC DNA]</scope>
    <source>
        <strain evidence="1">TK-2024</strain>
        <tissue evidence="1">Old leaves</tissue>
    </source>
</reference>
<accession>A0ABR2CF78</accession>
<dbReference type="Proteomes" id="UP001472677">
    <property type="component" value="Unassembled WGS sequence"/>
</dbReference>
<comment type="caution">
    <text evidence="1">The sequence shown here is derived from an EMBL/GenBank/DDBJ whole genome shotgun (WGS) entry which is preliminary data.</text>
</comment>
<proteinExistence type="predicted"/>
<name>A0ABR2CF78_9ROSI</name>
<sequence>MVLCVHPCTLCLREENYIRNTIGSPLLSFNLMPQHTARLCLTKIMMAVTELKSFVSGSSLNCIVLSNGVAGNTKFARSLQSYLMSRDHTCLKMEFGHGHGHGHGHGKMKVECIENQGAVEVTLGLHVFLTVGDYYSSDNKGCL</sequence>
<organism evidence="1 2">
    <name type="scientific">Hibiscus sabdariffa</name>
    <name type="common">roselle</name>
    <dbReference type="NCBI Taxonomy" id="183260"/>
    <lineage>
        <taxon>Eukaryota</taxon>
        <taxon>Viridiplantae</taxon>
        <taxon>Streptophyta</taxon>
        <taxon>Embryophyta</taxon>
        <taxon>Tracheophyta</taxon>
        <taxon>Spermatophyta</taxon>
        <taxon>Magnoliopsida</taxon>
        <taxon>eudicotyledons</taxon>
        <taxon>Gunneridae</taxon>
        <taxon>Pentapetalae</taxon>
        <taxon>rosids</taxon>
        <taxon>malvids</taxon>
        <taxon>Malvales</taxon>
        <taxon>Malvaceae</taxon>
        <taxon>Malvoideae</taxon>
        <taxon>Hibiscus</taxon>
    </lineage>
</organism>
<dbReference type="EMBL" id="JBBPBM010000053">
    <property type="protein sequence ID" value="KAK8518193.1"/>
    <property type="molecule type" value="Genomic_DNA"/>
</dbReference>
<evidence type="ECO:0000313" key="2">
    <source>
        <dbReference type="Proteomes" id="UP001472677"/>
    </source>
</evidence>
<keyword evidence="2" id="KW-1185">Reference proteome</keyword>
<gene>
    <name evidence="1" type="ORF">V6N12_017350</name>
</gene>
<protein>
    <submittedName>
        <fullName evidence="1">Uncharacterized protein</fullName>
    </submittedName>
</protein>